<feature type="domain" description="Metaxin glutathione S-transferase" evidence="2">
    <location>
        <begin position="175"/>
        <end position="240"/>
    </location>
</feature>
<gene>
    <name evidence="4" type="ORF">PFISCL1PPCAC_12923</name>
</gene>
<evidence type="ECO:0000259" key="2">
    <source>
        <dbReference type="Pfam" id="PF17171"/>
    </source>
</evidence>
<dbReference type="SFLD" id="SFLDS00019">
    <property type="entry name" value="Glutathione_Transferase_(cytos"/>
    <property type="match status" value="1"/>
</dbReference>
<dbReference type="Pfam" id="PF17171">
    <property type="entry name" value="GST_C_6"/>
    <property type="match status" value="1"/>
</dbReference>
<comment type="similarity">
    <text evidence="1">Belongs to the FAX family.</text>
</comment>
<comment type="caution">
    <text evidence="4">The sequence shown here is derived from an EMBL/GenBank/DDBJ whole genome shotgun (WGS) entry which is preliminary data.</text>
</comment>
<dbReference type="InterPro" id="IPR026928">
    <property type="entry name" value="FAX/IsoI-like"/>
</dbReference>
<dbReference type="Proteomes" id="UP001432322">
    <property type="component" value="Unassembled WGS sequence"/>
</dbReference>
<name>A0AAV5VQB5_9BILA</name>
<dbReference type="SUPFAM" id="SSF52833">
    <property type="entry name" value="Thioredoxin-like"/>
    <property type="match status" value="1"/>
</dbReference>
<protein>
    <recommendedName>
        <fullName evidence="6">Glutathione S-transferase</fullName>
    </recommendedName>
</protein>
<dbReference type="InterPro" id="IPR050931">
    <property type="entry name" value="Mito_Protein_Transport_Metaxin"/>
</dbReference>
<evidence type="ECO:0000259" key="3">
    <source>
        <dbReference type="Pfam" id="PF17172"/>
    </source>
</evidence>
<evidence type="ECO:0000313" key="4">
    <source>
        <dbReference type="EMBL" id="GMT21626.1"/>
    </source>
</evidence>
<dbReference type="InterPro" id="IPR033468">
    <property type="entry name" value="Metaxin_GST"/>
</dbReference>
<dbReference type="AlphaFoldDB" id="A0AAV5VQB5"/>
<dbReference type="InterPro" id="IPR012336">
    <property type="entry name" value="Thioredoxin-like_fold"/>
</dbReference>
<sequence>MDHLMERNYERETVYLYQFPGSSTASSMSPYCIKVEAFCPLYNIKVVCRYTTMARGKNKKLPMIELNGEQIVDSQIILRRLAEHFNLQVYSDTHTAGLGHSIERTLDNHTVHLLQYDQTRVVPEVVRLIVSGMVPSIVCPIAVPLVSWAFKRKLLTAIHGSIGRFTDYEYDELLKNDLEQLQNILGESSFLLGEEPTQVDCVAFGHFGSSYYCFPSARSHINELIGSAEFASLREYLERVKQRIFGNEFCQK</sequence>
<keyword evidence="5" id="KW-1185">Reference proteome</keyword>
<dbReference type="SUPFAM" id="SSF47616">
    <property type="entry name" value="GST C-terminal domain-like"/>
    <property type="match status" value="1"/>
</dbReference>
<evidence type="ECO:0000313" key="5">
    <source>
        <dbReference type="Proteomes" id="UP001432322"/>
    </source>
</evidence>
<dbReference type="PANTHER" id="PTHR12289">
    <property type="entry name" value="METAXIN RELATED"/>
    <property type="match status" value="1"/>
</dbReference>
<dbReference type="Gene3D" id="1.20.1050.10">
    <property type="match status" value="1"/>
</dbReference>
<dbReference type="PANTHER" id="PTHR12289:SF32">
    <property type="entry name" value="GST_C_6 DOMAIN-CONTAINING PROTEIN"/>
    <property type="match status" value="1"/>
</dbReference>
<evidence type="ECO:0000256" key="1">
    <source>
        <dbReference type="ARBA" id="ARBA00006475"/>
    </source>
</evidence>
<reference evidence="4" key="1">
    <citation type="submission" date="2023-10" db="EMBL/GenBank/DDBJ databases">
        <title>Genome assembly of Pristionchus species.</title>
        <authorList>
            <person name="Yoshida K."/>
            <person name="Sommer R.J."/>
        </authorList>
    </citation>
    <scope>NUCLEOTIDE SEQUENCE</scope>
    <source>
        <strain evidence="4">RS5133</strain>
    </source>
</reference>
<dbReference type="Pfam" id="PF17172">
    <property type="entry name" value="GST_N_4"/>
    <property type="match status" value="1"/>
</dbReference>
<dbReference type="InterPro" id="IPR040079">
    <property type="entry name" value="Glutathione_S-Trfase"/>
</dbReference>
<dbReference type="InterPro" id="IPR036282">
    <property type="entry name" value="Glutathione-S-Trfase_C_sf"/>
</dbReference>
<dbReference type="CDD" id="cd03193">
    <property type="entry name" value="GST_C_Metaxin"/>
    <property type="match status" value="1"/>
</dbReference>
<dbReference type="SFLD" id="SFLDG01180">
    <property type="entry name" value="SUF1"/>
    <property type="match status" value="1"/>
</dbReference>
<dbReference type="EMBL" id="BTSY01000004">
    <property type="protein sequence ID" value="GMT21626.1"/>
    <property type="molecule type" value="Genomic_DNA"/>
</dbReference>
<feature type="domain" description="Thioredoxin-like fold" evidence="3">
    <location>
        <begin position="30"/>
        <end position="118"/>
    </location>
</feature>
<accession>A0AAV5VQB5</accession>
<dbReference type="InterPro" id="IPR036249">
    <property type="entry name" value="Thioredoxin-like_sf"/>
</dbReference>
<dbReference type="GO" id="GO:0005737">
    <property type="term" value="C:cytoplasm"/>
    <property type="evidence" value="ECO:0007669"/>
    <property type="project" value="TreeGrafter"/>
</dbReference>
<evidence type="ECO:0008006" key="6">
    <source>
        <dbReference type="Google" id="ProtNLM"/>
    </source>
</evidence>
<proteinExistence type="inferred from homology"/>
<dbReference type="SFLD" id="SFLDG01200">
    <property type="entry name" value="SUF1.1"/>
    <property type="match status" value="1"/>
</dbReference>
<organism evidence="4 5">
    <name type="scientific">Pristionchus fissidentatus</name>
    <dbReference type="NCBI Taxonomy" id="1538716"/>
    <lineage>
        <taxon>Eukaryota</taxon>
        <taxon>Metazoa</taxon>
        <taxon>Ecdysozoa</taxon>
        <taxon>Nematoda</taxon>
        <taxon>Chromadorea</taxon>
        <taxon>Rhabditida</taxon>
        <taxon>Rhabditina</taxon>
        <taxon>Diplogasteromorpha</taxon>
        <taxon>Diplogasteroidea</taxon>
        <taxon>Neodiplogasteridae</taxon>
        <taxon>Pristionchus</taxon>
    </lineage>
</organism>